<name>A0A0L0CK40_LUCCU</name>
<dbReference type="Proteomes" id="UP000037069">
    <property type="component" value="Unassembled WGS sequence"/>
</dbReference>
<evidence type="ECO:0000313" key="4">
    <source>
        <dbReference type="Proteomes" id="UP000037069"/>
    </source>
</evidence>
<reference evidence="3 4" key="1">
    <citation type="journal article" date="2015" name="Nat. Commun.">
        <title>Lucilia cuprina genome unlocks parasitic fly biology to underpin future interventions.</title>
        <authorList>
            <person name="Anstead C.A."/>
            <person name="Korhonen P.K."/>
            <person name="Young N.D."/>
            <person name="Hall R.S."/>
            <person name="Jex A.R."/>
            <person name="Murali S.C."/>
            <person name="Hughes D.S."/>
            <person name="Lee S.F."/>
            <person name="Perry T."/>
            <person name="Stroehlein A.J."/>
            <person name="Ansell B.R."/>
            <person name="Breugelmans B."/>
            <person name="Hofmann A."/>
            <person name="Qu J."/>
            <person name="Dugan S."/>
            <person name="Lee S.L."/>
            <person name="Chao H."/>
            <person name="Dinh H."/>
            <person name="Han Y."/>
            <person name="Doddapaneni H.V."/>
            <person name="Worley K.C."/>
            <person name="Muzny D.M."/>
            <person name="Ioannidis P."/>
            <person name="Waterhouse R.M."/>
            <person name="Zdobnov E.M."/>
            <person name="James P.J."/>
            <person name="Bagnall N.H."/>
            <person name="Kotze A.C."/>
            <person name="Gibbs R.A."/>
            <person name="Richards S."/>
            <person name="Batterham P."/>
            <person name="Gasser R.B."/>
        </authorList>
    </citation>
    <scope>NUCLEOTIDE SEQUENCE [LARGE SCALE GENOMIC DNA]</scope>
    <source>
        <strain evidence="3 4">LS</strain>
        <tissue evidence="3">Full body</tissue>
    </source>
</reference>
<feature type="transmembrane region" description="Helical" evidence="2">
    <location>
        <begin position="315"/>
        <end position="333"/>
    </location>
</feature>
<dbReference type="AlphaFoldDB" id="A0A0L0CK40"/>
<comment type="caution">
    <text evidence="3">The sequence shown here is derived from an EMBL/GenBank/DDBJ whole genome shotgun (WGS) entry which is preliminary data.</text>
</comment>
<keyword evidence="4" id="KW-1185">Reference proteome</keyword>
<dbReference type="OMA" id="GNIHDRI"/>
<sequence length="389" mass="41942">MFFINIHTCIVFLIIFNIFLIEINAKEIKNDVTTSPTPTTTLQRTTSEGYVVESSDLTKRDIKTKDLTAANTLGVAGKSYDPPPEFYRGPGSTGHFISTVEAPQYNNNYKPSNGFISRPIAFPDTHNANSNNNNNQHNKYNGGGTQDNSDVHLANSYNSWQHLKGKVGVLLNKKGALQDRISVGHYTTSDHGSSSNGGYAYESRPYGGKEHHVEYIPTNPHYGGSVPTTAHTGGYYGSSAISEGIPFDVYGGKNHYSSSAGGDYASYSYAEGHEPAAHKSHPDISQKALLAKSFLIPLASAAVLGIAAALVSNPLLLQLGTVSGVAPGAAILGKRKRRDLTTSATLNDKSTNSLNLALTSVEGIKKDSSLLAYSAHHQRQHHHPRFVRT</sequence>
<proteinExistence type="predicted"/>
<protein>
    <submittedName>
        <fullName evidence="3">Uncharacterized protein</fullName>
    </submittedName>
</protein>
<feature type="region of interest" description="Disordered" evidence="1">
    <location>
        <begin position="124"/>
        <end position="147"/>
    </location>
</feature>
<evidence type="ECO:0000256" key="2">
    <source>
        <dbReference type="SAM" id="Phobius"/>
    </source>
</evidence>
<gene>
    <name evidence="3" type="ORF">FF38_08293</name>
</gene>
<dbReference type="OrthoDB" id="8051086at2759"/>
<feature type="compositionally biased region" description="Low complexity" evidence="1">
    <location>
        <begin position="127"/>
        <end position="140"/>
    </location>
</feature>
<evidence type="ECO:0000256" key="1">
    <source>
        <dbReference type="SAM" id="MobiDB-lite"/>
    </source>
</evidence>
<feature type="transmembrane region" description="Helical" evidence="2">
    <location>
        <begin position="289"/>
        <end position="309"/>
    </location>
</feature>
<accession>A0A0L0CK40</accession>
<keyword evidence="2" id="KW-0472">Membrane</keyword>
<evidence type="ECO:0000313" key="3">
    <source>
        <dbReference type="EMBL" id="KNC32768.1"/>
    </source>
</evidence>
<keyword evidence="2" id="KW-1133">Transmembrane helix</keyword>
<organism evidence="3 4">
    <name type="scientific">Lucilia cuprina</name>
    <name type="common">Green bottle fly</name>
    <name type="synonym">Australian sheep blowfly</name>
    <dbReference type="NCBI Taxonomy" id="7375"/>
    <lineage>
        <taxon>Eukaryota</taxon>
        <taxon>Metazoa</taxon>
        <taxon>Ecdysozoa</taxon>
        <taxon>Arthropoda</taxon>
        <taxon>Hexapoda</taxon>
        <taxon>Insecta</taxon>
        <taxon>Pterygota</taxon>
        <taxon>Neoptera</taxon>
        <taxon>Endopterygota</taxon>
        <taxon>Diptera</taxon>
        <taxon>Brachycera</taxon>
        <taxon>Muscomorpha</taxon>
        <taxon>Oestroidea</taxon>
        <taxon>Calliphoridae</taxon>
        <taxon>Luciliinae</taxon>
        <taxon>Lucilia</taxon>
    </lineage>
</organism>
<dbReference type="EMBL" id="JRES01000271">
    <property type="protein sequence ID" value="KNC32768.1"/>
    <property type="molecule type" value="Genomic_DNA"/>
</dbReference>
<keyword evidence="2" id="KW-0812">Transmembrane</keyword>
<feature type="transmembrane region" description="Helical" evidence="2">
    <location>
        <begin position="6"/>
        <end position="25"/>
    </location>
</feature>